<evidence type="ECO:0000259" key="4">
    <source>
        <dbReference type="Pfam" id="PF00850"/>
    </source>
</evidence>
<comment type="caution">
    <text evidence="5">The sequence shown here is derived from an EMBL/GenBank/DDBJ whole genome shotgun (WGS) entry which is preliminary data.</text>
</comment>
<dbReference type="InterPro" id="IPR027417">
    <property type="entry name" value="P-loop_NTPase"/>
</dbReference>
<name>A0AAV5BXE5_ELECO</name>
<dbReference type="InterPro" id="IPR023801">
    <property type="entry name" value="His_deacetylse_dom"/>
</dbReference>
<dbReference type="SUPFAM" id="SSF48452">
    <property type="entry name" value="TPR-like"/>
    <property type="match status" value="1"/>
</dbReference>
<evidence type="ECO:0000256" key="1">
    <source>
        <dbReference type="ARBA" id="ARBA00022490"/>
    </source>
</evidence>
<dbReference type="GO" id="GO:1990904">
    <property type="term" value="C:ribonucleoprotein complex"/>
    <property type="evidence" value="ECO:0007669"/>
    <property type="project" value="TreeGrafter"/>
</dbReference>
<organism evidence="5 6">
    <name type="scientific">Eleusine coracana subsp. coracana</name>
    <dbReference type="NCBI Taxonomy" id="191504"/>
    <lineage>
        <taxon>Eukaryota</taxon>
        <taxon>Viridiplantae</taxon>
        <taxon>Streptophyta</taxon>
        <taxon>Embryophyta</taxon>
        <taxon>Tracheophyta</taxon>
        <taxon>Spermatophyta</taxon>
        <taxon>Magnoliopsida</taxon>
        <taxon>Liliopsida</taxon>
        <taxon>Poales</taxon>
        <taxon>Poaceae</taxon>
        <taxon>PACMAD clade</taxon>
        <taxon>Chloridoideae</taxon>
        <taxon>Cynodonteae</taxon>
        <taxon>Eleusininae</taxon>
        <taxon>Eleusine</taxon>
    </lineage>
</organism>
<reference evidence="5" key="2">
    <citation type="submission" date="2021-12" db="EMBL/GenBank/DDBJ databases">
        <title>Resequencing data analysis of finger millet.</title>
        <authorList>
            <person name="Hatakeyama M."/>
            <person name="Aluri S."/>
            <person name="Balachadran M.T."/>
            <person name="Sivarajan S.R."/>
            <person name="Poveda L."/>
            <person name="Shimizu-Inatsugi R."/>
            <person name="Schlapbach R."/>
            <person name="Sreeman S.M."/>
            <person name="Shimizu K.K."/>
        </authorList>
    </citation>
    <scope>NUCLEOTIDE SEQUENCE</scope>
</reference>
<dbReference type="EMBL" id="BQKI01000003">
    <property type="protein sequence ID" value="GJM90162.1"/>
    <property type="molecule type" value="Genomic_DNA"/>
</dbReference>
<dbReference type="SMART" id="SM00028">
    <property type="entry name" value="TPR"/>
    <property type="match status" value="2"/>
</dbReference>
<dbReference type="AlphaFoldDB" id="A0AAV5BXE5"/>
<dbReference type="Gene3D" id="1.25.40.10">
    <property type="entry name" value="Tetratricopeptide repeat domain"/>
    <property type="match status" value="1"/>
</dbReference>
<dbReference type="PANTHER" id="PTHR42908:SF10">
    <property type="entry name" value="EUKARYOTIC TRANSLATION ELONGATION FACTOR 2"/>
    <property type="match status" value="1"/>
</dbReference>
<dbReference type="Gene3D" id="3.40.800.20">
    <property type="entry name" value="Histone deacetylase domain"/>
    <property type="match status" value="2"/>
</dbReference>
<dbReference type="SUPFAM" id="SSF52768">
    <property type="entry name" value="Arginase/deacetylase"/>
    <property type="match status" value="1"/>
</dbReference>
<dbReference type="Proteomes" id="UP001054889">
    <property type="component" value="Unassembled WGS sequence"/>
</dbReference>
<dbReference type="InterPro" id="IPR011990">
    <property type="entry name" value="TPR-like_helical_dom_sf"/>
</dbReference>
<sequence>MWGPSPREMVKLIEEARDTNKKMIRNISIIGDVQQGKSTISNFLVAADNGADNAEPLITVKPYISLLFEMTDGEVGSSKDPLLGDVKLSPEKGTVCFSSGLHCWAVTLPSFAKMYASKFRVDELQLVNRLWGENYFDPSTQKWTKKKTGSPTCVRGFVQFCYNPIKQIANLCLCSQHGELYAVLQEWGLILAPNERCLLGKDLLKCIMNKWLPASSVHEMIVSHLPSPAKAQKYRTTSLYDGPLDDCYASAIRNCDPEDSAIDSISVKPKARMVLAAVDPKATVEPSVSTIQLEVDAKLAFFESNYEKSVLLLSSAIKCDPTSANLYSDRARVLIETGKHDEAISDCNRALESNSTCYVAYYHKAMCYVKQHEYERALTVLKSGLRFSNGHTRYTELLKECEDLCVKRPKNMPEDHVEETNKPDCNHPSVFVIYDMHMTKLHRPRAEKEAEIPLRCDVCTEAVALNPEYARLVHDEGYVHFIESLNRKPGEVKLLPNFSKYGGDDSVFSIGTGQGVFLSAGAVIQACEKVATGSCQSAFAIIRPPGHHAMAAKASGFCFFNNVAIGARYLQRKHLLSILEGKIVFALEGGYNPKSPSDACVESLRSLLGEGKVEPTDYSYEKTHAETWEAISNAQSSLREFWPMLEAIQLPPPSQIPLPPDQT</sequence>
<keyword evidence="3" id="KW-0648">Protein biosynthesis</keyword>
<dbReference type="InterPro" id="IPR019734">
    <property type="entry name" value="TPR_rpt"/>
</dbReference>
<keyword evidence="1" id="KW-0963">Cytoplasm</keyword>
<keyword evidence="6" id="KW-1185">Reference proteome</keyword>
<dbReference type="PANTHER" id="PTHR42908">
    <property type="entry name" value="TRANSLATION ELONGATION FACTOR-RELATED"/>
    <property type="match status" value="1"/>
</dbReference>
<dbReference type="SUPFAM" id="SSF52540">
    <property type="entry name" value="P-loop containing nucleoside triphosphate hydrolases"/>
    <property type="match status" value="1"/>
</dbReference>
<dbReference type="Pfam" id="PF00850">
    <property type="entry name" value="Hist_deacetyl"/>
    <property type="match status" value="1"/>
</dbReference>
<dbReference type="Pfam" id="PF12895">
    <property type="entry name" value="ANAPC3"/>
    <property type="match status" value="1"/>
</dbReference>
<dbReference type="GO" id="GO:0005829">
    <property type="term" value="C:cytosol"/>
    <property type="evidence" value="ECO:0007669"/>
    <property type="project" value="TreeGrafter"/>
</dbReference>
<reference evidence="5" key="1">
    <citation type="journal article" date="2018" name="DNA Res.">
        <title>Multiple hybrid de novo genome assembly of finger millet, an orphan allotetraploid crop.</title>
        <authorList>
            <person name="Hatakeyama M."/>
            <person name="Aluri S."/>
            <person name="Balachadran M.T."/>
            <person name="Sivarajan S.R."/>
            <person name="Patrignani A."/>
            <person name="Gruter S."/>
            <person name="Poveda L."/>
            <person name="Shimizu-Inatsugi R."/>
            <person name="Baeten J."/>
            <person name="Francoijs K.J."/>
            <person name="Nataraja K.N."/>
            <person name="Reddy Y.A.N."/>
            <person name="Phadnis S."/>
            <person name="Ravikumar R.L."/>
            <person name="Schlapbach R."/>
            <person name="Sreeman S.M."/>
            <person name="Shimizu K.K."/>
        </authorList>
    </citation>
    <scope>NUCLEOTIDE SEQUENCE</scope>
</reference>
<dbReference type="InterPro" id="IPR023696">
    <property type="entry name" value="Ureohydrolase_dom_sf"/>
</dbReference>
<dbReference type="FunFam" id="3.90.1430.10:FF:000003">
    <property type="entry name" value="Elongation factor 2"/>
    <property type="match status" value="1"/>
</dbReference>
<evidence type="ECO:0000313" key="6">
    <source>
        <dbReference type="Proteomes" id="UP001054889"/>
    </source>
</evidence>
<feature type="domain" description="Histone deacetylase" evidence="4">
    <location>
        <begin position="460"/>
        <end position="574"/>
    </location>
</feature>
<protein>
    <recommendedName>
        <fullName evidence="4">Histone deacetylase domain-containing protein</fullName>
    </recommendedName>
</protein>
<dbReference type="GO" id="GO:0003746">
    <property type="term" value="F:translation elongation factor activity"/>
    <property type="evidence" value="ECO:0007669"/>
    <property type="project" value="UniProtKB-KW"/>
</dbReference>
<accession>A0AAV5BXE5</accession>
<gene>
    <name evidence="5" type="primary">ga06418</name>
    <name evidence="5" type="ORF">PR202_ga06418</name>
</gene>
<dbReference type="GO" id="GO:0043022">
    <property type="term" value="F:ribosome binding"/>
    <property type="evidence" value="ECO:0007669"/>
    <property type="project" value="TreeGrafter"/>
</dbReference>
<evidence type="ECO:0000256" key="2">
    <source>
        <dbReference type="ARBA" id="ARBA00022768"/>
    </source>
</evidence>
<evidence type="ECO:0000313" key="5">
    <source>
        <dbReference type="EMBL" id="GJM90162.1"/>
    </source>
</evidence>
<keyword evidence="2" id="KW-0251">Elongation factor</keyword>
<proteinExistence type="predicted"/>
<dbReference type="Gene3D" id="3.90.1430.10">
    <property type="entry name" value="Yeast translation eEF2 (G' domain)"/>
    <property type="match status" value="1"/>
</dbReference>
<evidence type="ECO:0000256" key="3">
    <source>
        <dbReference type="ARBA" id="ARBA00022917"/>
    </source>
</evidence>
<dbReference type="InterPro" id="IPR037138">
    <property type="entry name" value="His_deacetylse_dom_sf"/>
</dbReference>
<dbReference type="GO" id="GO:0003924">
    <property type="term" value="F:GTPase activity"/>
    <property type="evidence" value="ECO:0007669"/>
    <property type="project" value="TreeGrafter"/>
</dbReference>